<dbReference type="RefSeq" id="WP_165916096.1">
    <property type="nucleotide sequence ID" value="NZ_BAAAVY010000006.1"/>
</dbReference>
<accession>A0A380WHI1</accession>
<feature type="domain" description="YjiS-like" evidence="1">
    <location>
        <begin position="29"/>
        <end position="56"/>
    </location>
</feature>
<evidence type="ECO:0000259" key="1">
    <source>
        <dbReference type="Pfam" id="PF06568"/>
    </source>
</evidence>
<name>A0A380WHI1_AMIAI</name>
<sequence>MAYSVHSSHGQQTADLTIRFLQATARRIAAAEMWYRRAQSRRIIAALSPEQMKDIGYPAVDVDAIPSLDVETGLMTRLQSMR</sequence>
<protein>
    <recommendedName>
        <fullName evidence="1">YjiS-like domain-containing protein</fullName>
    </recommendedName>
</protein>
<reference evidence="2 3" key="1">
    <citation type="submission" date="2018-06" db="EMBL/GenBank/DDBJ databases">
        <authorList>
            <consortium name="Pathogen Informatics"/>
            <person name="Doyle S."/>
        </authorList>
    </citation>
    <scope>NUCLEOTIDE SEQUENCE [LARGE SCALE GENOMIC DNA]</scope>
    <source>
        <strain evidence="2 3">NCTC10684</strain>
    </source>
</reference>
<dbReference type="Pfam" id="PF06568">
    <property type="entry name" value="YjiS-like"/>
    <property type="match status" value="1"/>
</dbReference>
<dbReference type="Proteomes" id="UP000254701">
    <property type="component" value="Unassembled WGS sequence"/>
</dbReference>
<evidence type="ECO:0000313" key="2">
    <source>
        <dbReference type="EMBL" id="SUU87614.1"/>
    </source>
</evidence>
<dbReference type="EMBL" id="UFSM01000001">
    <property type="protein sequence ID" value="SUU87614.1"/>
    <property type="molecule type" value="Genomic_DNA"/>
</dbReference>
<proteinExistence type="predicted"/>
<dbReference type="AlphaFoldDB" id="A0A380WHI1"/>
<gene>
    <name evidence="2" type="ORF">NCTC10684_00815</name>
</gene>
<dbReference type="InterPro" id="IPR009506">
    <property type="entry name" value="YjiS-like"/>
</dbReference>
<evidence type="ECO:0000313" key="3">
    <source>
        <dbReference type="Proteomes" id="UP000254701"/>
    </source>
</evidence>
<organism evidence="2 3">
    <name type="scientific">Aminobacter aminovorans</name>
    <name type="common">Chelatobacter heintzii</name>
    <dbReference type="NCBI Taxonomy" id="83263"/>
    <lineage>
        <taxon>Bacteria</taxon>
        <taxon>Pseudomonadati</taxon>
        <taxon>Pseudomonadota</taxon>
        <taxon>Alphaproteobacteria</taxon>
        <taxon>Hyphomicrobiales</taxon>
        <taxon>Phyllobacteriaceae</taxon>
        <taxon>Aminobacter</taxon>
    </lineage>
</organism>